<dbReference type="InterPro" id="IPR008928">
    <property type="entry name" value="6-hairpin_glycosidase_sf"/>
</dbReference>
<name>A0A840CXQ1_9BACE</name>
<organism evidence="1 2">
    <name type="scientific">Bacteroides reticulotermitis</name>
    <dbReference type="NCBI Taxonomy" id="1133319"/>
    <lineage>
        <taxon>Bacteria</taxon>
        <taxon>Pseudomonadati</taxon>
        <taxon>Bacteroidota</taxon>
        <taxon>Bacteroidia</taxon>
        <taxon>Bacteroidales</taxon>
        <taxon>Bacteroidaceae</taxon>
        <taxon>Bacteroides</taxon>
    </lineage>
</organism>
<accession>A0A840CXQ1</accession>
<dbReference type="SUPFAM" id="SSF48208">
    <property type="entry name" value="Six-hairpin glycosidases"/>
    <property type="match status" value="1"/>
</dbReference>
<proteinExistence type="predicted"/>
<dbReference type="EMBL" id="JACIER010000004">
    <property type="protein sequence ID" value="MBB4043651.1"/>
    <property type="molecule type" value="Genomic_DNA"/>
</dbReference>
<gene>
    <name evidence="1" type="ORF">GGR06_001433</name>
</gene>
<dbReference type="AlphaFoldDB" id="A0A840CXQ1"/>
<dbReference type="GO" id="GO:0005975">
    <property type="term" value="P:carbohydrate metabolic process"/>
    <property type="evidence" value="ECO:0007669"/>
    <property type="project" value="InterPro"/>
</dbReference>
<evidence type="ECO:0008006" key="3">
    <source>
        <dbReference type="Google" id="ProtNLM"/>
    </source>
</evidence>
<dbReference type="Gene3D" id="1.50.10.10">
    <property type="match status" value="1"/>
</dbReference>
<dbReference type="RefSeq" id="WP_044162092.1">
    <property type="nucleotide sequence ID" value="NZ_JBKEDR010000035.1"/>
</dbReference>
<reference evidence="1" key="1">
    <citation type="submission" date="2020-08" db="EMBL/GenBank/DDBJ databases">
        <title>Genomic Encyclopedia of Type Strains, Phase IV (KMG-IV): sequencing the most valuable type-strain genomes for metagenomic binning, comparative biology and taxonomic classification.</title>
        <authorList>
            <person name="Goeker M."/>
        </authorList>
    </citation>
    <scope>NUCLEOTIDE SEQUENCE [LARGE SCALE GENOMIC DNA]</scope>
    <source>
        <strain evidence="1">DSM 105720</strain>
    </source>
</reference>
<dbReference type="InterPro" id="IPR012341">
    <property type="entry name" value="6hp_glycosidase-like_sf"/>
</dbReference>
<evidence type="ECO:0000313" key="1">
    <source>
        <dbReference type="EMBL" id="MBB4043651.1"/>
    </source>
</evidence>
<protein>
    <recommendedName>
        <fullName evidence="3">Glucuronyl hydrolase</fullName>
    </recommendedName>
</protein>
<dbReference type="PROSITE" id="PS51257">
    <property type="entry name" value="PROKAR_LIPOPROTEIN"/>
    <property type="match status" value="1"/>
</dbReference>
<sequence length="124" mass="13880">MKNFCLTLAGMSLGVFVGCTPKVANDIISENIKNAVEHYSLQTDLIEKNGQILNSRTLNESKDIVYGSYDNSTNGFFPGSMWYLLNLTSDKTWEALVVKYTEALESVQYFTRHYDVGFIAGCSL</sequence>
<evidence type="ECO:0000313" key="2">
    <source>
        <dbReference type="Proteomes" id="UP000560658"/>
    </source>
</evidence>
<comment type="caution">
    <text evidence="1">The sequence shown here is derived from an EMBL/GenBank/DDBJ whole genome shotgun (WGS) entry which is preliminary data.</text>
</comment>
<dbReference type="Proteomes" id="UP000560658">
    <property type="component" value="Unassembled WGS sequence"/>
</dbReference>
<keyword evidence="2" id="KW-1185">Reference proteome</keyword>